<proteinExistence type="inferred from homology"/>
<evidence type="ECO:0000259" key="2">
    <source>
        <dbReference type="Pfam" id="PF07411"/>
    </source>
</evidence>
<dbReference type="PANTHER" id="PTHR40606:SF1">
    <property type="entry name" value="UPF0339 PROTEIN YEGP"/>
    <property type="match status" value="1"/>
</dbReference>
<dbReference type="Pfam" id="PF07411">
    <property type="entry name" value="DUF1508"/>
    <property type="match status" value="2"/>
</dbReference>
<dbReference type="PANTHER" id="PTHR40606">
    <property type="match status" value="1"/>
</dbReference>
<organism evidence="3 4">
    <name type="scientific">Rouxiella chamberiensis</name>
    <dbReference type="NCBI Taxonomy" id="1513468"/>
    <lineage>
        <taxon>Bacteria</taxon>
        <taxon>Pseudomonadati</taxon>
        <taxon>Pseudomonadota</taxon>
        <taxon>Gammaproteobacteria</taxon>
        <taxon>Enterobacterales</taxon>
        <taxon>Yersiniaceae</taxon>
        <taxon>Rouxiella</taxon>
    </lineage>
</organism>
<keyword evidence="4" id="KW-1185">Reference proteome</keyword>
<feature type="domain" description="DUF1508" evidence="2">
    <location>
        <begin position="63"/>
        <end position="109"/>
    </location>
</feature>
<gene>
    <name evidence="3" type="ORF">O1V66_00840</name>
</gene>
<dbReference type="SUPFAM" id="SSF160113">
    <property type="entry name" value="YegP-like"/>
    <property type="match status" value="2"/>
</dbReference>
<dbReference type="InterPro" id="IPR051141">
    <property type="entry name" value="UPF0339_domain"/>
</dbReference>
<evidence type="ECO:0000256" key="1">
    <source>
        <dbReference type="ARBA" id="ARBA00007576"/>
    </source>
</evidence>
<dbReference type="Gene3D" id="2.30.29.80">
    <property type="match status" value="1"/>
</dbReference>
<dbReference type="RefSeq" id="WP_045049273.1">
    <property type="nucleotide sequence ID" value="NZ_CP114058.1"/>
</dbReference>
<accession>A0ABY7HU28</accession>
<name>A0ABY7HU28_9GAMM</name>
<feature type="domain" description="DUF1508" evidence="2">
    <location>
        <begin position="11"/>
        <end position="58"/>
    </location>
</feature>
<reference evidence="3" key="1">
    <citation type="submission" date="2022-12" db="EMBL/GenBank/DDBJ databases">
        <title>Complete genome sequence of an Australian strain of Rouxiella badensis DAR84756 and resolution of the R. badensis DSM100043 and R. chamberiensis DSM28324 genomes.</title>
        <authorList>
            <person name="Paul S."/>
            <person name="Anderson P.J."/>
            <person name="Maynard G."/>
            <person name="Dyall-Smith M."/>
            <person name="Kudinha T."/>
        </authorList>
    </citation>
    <scope>NUCLEOTIDE SEQUENCE</scope>
    <source>
        <strain evidence="3">DSM 28324</strain>
    </source>
</reference>
<dbReference type="InterPro" id="IPR010879">
    <property type="entry name" value="DUF1508"/>
</dbReference>
<dbReference type="Proteomes" id="UP001164712">
    <property type="component" value="Chromosome"/>
</dbReference>
<evidence type="ECO:0000313" key="3">
    <source>
        <dbReference type="EMBL" id="WAT02943.1"/>
    </source>
</evidence>
<dbReference type="EMBL" id="CP114058">
    <property type="protein sequence ID" value="WAT02943.1"/>
    <property type="molecule type" value="Genomic_DNA"/>
</dbReference>
<evidence type="ECO:0000313" key="4">
    <source>
        <dbReference type="Proteomes" id="UP001164712"/>
    </source>
</evidence>
<comment type="similarity">
    <text evidence="1">Belongs to the UPF0339 family. Duplicated subfamily.</text>
</comment>
<sequence length="119" mass="12797">MATGHFDLKKAKNGQFHFTLKAGNGEVILGSEMYASKASAENGITSVQNNATDEGQYEMKAGKDGQHYFVLKAKNHQVIGVSEMYTTASSAQKGMQSVVKNGSSKDIRDLTHADALSKI</sequence>
<protein>
    <submittedName>
        <fullName evidence="3">YegP family protein</fullName>
    </submittedName>
</protein>
<dbReference type="InterPro" id="IPR036913">
    <property type="entry name" value="YegP-like_sf"/>
</dbReference>